<dbReference type="InterPro" id="IPR016494">
    <property type="entry name" value="5_3_exoribonuclease_1"/>
</dbReference>
<evidence type="ECO:0000259" key="11">
    <source>
        <dbReference type="Pfam" id="PF18334"/>
    </source>
</evidence>
<feature type="region of interest" description="Disordered" evidence="6">
    <location>
        <begin position="1177"/>
        <end position="1223"/>
    </location>
</feature>
<evidence type="ECO:0000256" key="1">
    <source>
        <dbReference type="ARBA" id="ARBA00022722"/>
    </source>
</evidence>
<protein>
    <recommendedName>
        <fullName evidence="5">5'-3' exoribonuclease 1</fullName>
        <ecNumber evidence="5">3.1.13.-</ecNumber>
    </recommendedName>
</protein>
<proteinExistence type="inferred from homology"/>
<comment type="subcellular location">
    <subcellularLocation>
        <location evidence="5">Cytoplasm</location>
    </subcellularLocation>
</comment>
<keyword evidence="2 5" id="KW-0378">Hydrolase</keyword>
<evidence type="ECO:0000256" key="4">
    <source>
        <dbReference type="ARBA" id="ARBA00038299"/>
    </source>
</evidence>
<evidence type="ECO:0000256" key="2">
    <source>
        <dbReference type="ARBA" id="ARBA00022801"/>
    </source>
</evidence>
<sequence length="1622" mass="183581">MGVPKFFRYISERYPCINETLKEYQIPEFDNLYLDMNGIIHVCSHDDGLTYCTSEEQIFKDIFYYIELMFRLIQPKKIFMMAVDGVAPRAKMNQQRGRRFRTAKDAEEAEKKLIQSGQELPAGSRFDSNCITPGTEFMARLHEQLKFFVAYKVSTDKLWQKPKIVYSGHNVPGEGEHKIMDYIRYLRSRDDWNPNTRHCLHGLDADLIMLGLCSHEPHFSLLREEVKFTKKQKRPKNPEEIQFFLLHLSLLRDYLDCEFQVLKQKLPFPYDLEKIIDDWVLMGFLVGNDFIPQLPNLHIGNNALHSLYQSYIEILPTLDGYINEGGHLNLERFEKYLDALSKYDLDNYKEISMDLKYFDTKTGKNESGKKPNGISQIGGGNAELLKMIQETEDMLGSDNEFDEDDEDAAITAEFEEFKIDYYKNKLEYENVTKEVMMAQAEGYIRAIIWNLQYYYNGCQSWSWYFPHHYSPYLSDLKGFKDWNFDFPEDKPFLPFQQLLAVLPAASRNILPKAFRDLMTSPGSPIIDYYPTDFETDLNGKKHEWEAVVLIPFIKEDALLEAMEPCLSKLTDEERLRNTHGPLYVYEYTPTDNGKYKAPQFFPDLEHNHSIYKEVWSDELYIPKNKVIKGLYPGAGEAQAYGFPTLKHVPFTAKLREGKVRVFEQPSRGSNMLLFIEDRNKRNTALEVLDKPKEDKMAAVDVRQEPETPVVDPDFLKEVADKLLGKEIYVAWPHLVRARVAGVFSTTDKHIINSKRERLSEKLSKQDGYQFGLDANEIRMLHRGRMGIELGTIDILLYAHIVEGVKYLFDDKGNGTLSYLWSRKSKAFPYQTVVTKINMVNTLLDGPGSARIEQVFYPGAQVFMLAVPHYGAMATVKTNKAEGRVVVEVPGSYNEPDFSEIEFQDNHSIIYYVGHQAAQRLGISPHFLSRITGTIYIQSSHTDSDKTNIGLNLKFNKSNQEVVGYTKKTGDKQWLYTDRCVNLINNYMTKFPKLFDQLSVSSANDVFFKADIFPDGDGDEQVRLIARWLKEQEFRSAELRSCGSSLLTEDVIKQMEQVVIRTRNKAQPPQSTITLQVKPHHLHIPRAQLNLLVPDPLAKHNILDRVVNVRESHTIPLGYRGTIIGIEKKEDELATLYDILFDDEIVGGLLLFTDTRRCYRLTKQAFINISYGLSLQNGLSSQGSQQTTHKWRKSEGHTNNNESRSRHDNFNPQKGFNASGNVNNFNNNASNTVSQFFSAYRQPNAKNISMVSQQAKEDSESGRTISLKPQQPTPAQPPKSVDAEFQAMWSQLQQKLPTSPPAPVNPPSSSNVISPQAVSEQTNALKKFLRINAGERPQQSSANVPMLTPQGLPIAPCGHTVGTCCAELASMCQRLGVAYPHCSQKVDQISGEVSGILLFADGTELVGPLCSDRSKASERVACLAVKQYPVIFAKKSIGAANKPPGMKSGPPGVPISAARTSVPFPQGMMPMGGPMSAPPRSRGIVLAERLMNTQVAPPLRPQLPVLPNPPHQWCQQEPKTAMSFPPAFSQPSHPIASRPNVNPFVPLQAQTAAMARNSEGKPSQSNQPPSNIVGESSAPDVIRPVPKSPKKNQPPLPSSDQPSRQHRGRRGRIAAKFSTPLQN</sequence>
<evidence type="ECO:0000259" key="7">
    <source>
        <dbReference type="Pfam" id="PF03159"/>
    </source>
</evidence>
<evidence type="ECO:0000256" key="6">
    <source>
        <dbReference type="SAM" id="MobiDB-lite"/>
    </source>
</evidence>
<dbReference type="Pfam" id="PF17846">
    <property type="entry name" value="XRN_M"/>
    <property type="match status" value="1"/>
</dbReference>
<dbReference type="InterPro" id="IPR004859">
    <property type="entry name" value="Xrn1_N"/>
</dbReference>
<dbReference type="GO" id="GO:0003723">
    <property type="term" value="F:RNA binding"/>
    <property type="evidence" value="ECO:0007669"/>
    <property type="project" value="UniProtKB-KW"/>
</dbReference>
<dbReference type="InterPro" id="IPR041412">
    <property type="entry name" value="Xrn1_helical"/>
</dbReference>
<keyword evidence="1 5" id="KW-0540">Nuclease</keyword>
<dbReference type="InterPro" id="IPR047008">
    <property type="entry name" value="XRN1_SH3_sf"/>
</dbReference>
<dbReference type="EC" id="3.1.13.-" evidence="5"/>
<organism evidence="12">
    <name type="scientific">Lygus hesperus</name>
    <name type="common">Western plant bug</name>
    <dbReference type="NCBI Taxonomy" id="30085"/>
    <lineage>
        <taxon>Eukaryota</taxon>
        <taxon>Metazoa</taxon>
        <taxon>Ecdysozoa</taxon>
        <taxon>Arthropoda</taxon>
        <taxon>Hexapoda</taxon>
        <taxon>Insecta</taxon>
        <taxon>Pterygota</taxon>
        <taxon>Neoptera</taxon>
        <taxon>Paraneoptera</taxon>
        <taxon>Hemiptera</taxon>
        <taxon>Heteroptera</taxon>
        <taxon>Panheteroptera</taxon>
        <taxon>Cimicomorpha</taxon>
        <taxon>Miridae</taxon>
        <taxon>Mirini</taxon>
        <taxon>Lygus</taxon>
    </lineage>
</organism>
<feature type="compositionally biased region" description="Polar residues" evidence="6">
    <location>
        <begin position="1559"/>
        <end position="1573"/>
    </location>
</feature>
<dbReference type="Gene3D" id="3.40.50.12390">
    <property type="match status" value="2"/>
</dbReference>
<feature type="compositionally biased region" description="Basic residues" evidence="6">
    <location>
        <begin position="1603"/>
        <end position="1612"/>
    </location>
</feature>
<dbReference type="Pfam" id="PF18129">
    <property type="entry name" value="SH3_12"/>
    <property type="match status" value="1"/>
</dbReference>
<feature type="region of interest" description="Disordered" evidence="6">
    <location>
        <begin position="1553"/>
        <end position="1622"/>
    </location>
</feature>
<dbReference type="GO" id="GO:0005737">
    <property type="term" value="C:cytoplasm"/>
    <property type="evidence" value="ECO:0007669"/>
    <property type="project" value="UniProtKB-SubCell"/>
</dbReference>
<feature type="compositionally biased region" description="Low complexity" evidence="6">
    <location>
        <begin position="1214"/>
        <end position="1223"/>
    </location>
</feature>
<dbReference type="InterPro" id="IPR041385">
    <property type="entry name" value="SH3_12"/>
</dbReference>
<accession>A0A146MEP1</accession>
<dbReference type="InterPro" id="IPR027073">
    <property type="entry name" value="5_3_exoribonuclease"/>
</dbReference>
<dbReference type="GO" id="GO:0000956">
    <property type="term" value="P:nuclear-transcribed mRNA catabolic process"/>
    <property type="evidence" value="ECO:0007669"/>
    <property type="project" value="InterPro"/>
</dbReference>
<dbReference type="GO" id="GO:0005634">
    <property type="term" value="C:nucleus"/>
    <property type="evidence" value="ECO:0007669"/>
    <property type="project" value="TreeGrafter"/>
</dbReference>
<dbReference type="Pfam" id="PF18332">
    <property type="entry name" value="XRN1_D1"/>
    <property type="match status" value="2"/>
</dbReference>
<feature type="domain" description="Exoribonuclease Xrn1 D2/D3" evidence="11">
    <location>
        <begin position="851"/>
        <end position="1069"/>
    </location>
</feature>
<name>A0A146MEP1_LYGHE</name>
<dbReference type="InterPro" id="IPR047007">
    <property type="entry name" value="XRN1_D1_sf"/>
</dbReference>
<evidence type="ECO:0000259" key="8">
    <source>
        <dbReference type="Pfam" id="PF17846"/>
    </source>
</evidence>
<feature type="domain" description="5'-3' exoribonuclease 1 D1" evidence="10">
    <location>
        <begin position="635"/>
        <end position="687"/>
    </location>
</feature>
<keyword evidence="5" id="KW-0694">RNA-binding</keyword>
<comment type="similarity">
    <text evidence="4 5">Belongs to the 5'-3' exonuclease family.</text>
</comment>
<dbReference type="PANTHER" id="PTHR12341:SF7">
    <property type="entry name" value="5'-3' EXORIBONUCLEASE 1"/>
    <property type="match status" value="1"/>
</dbReference>
<feature type="domain" description="5'-3' exoribonuclease 1 D1" evidence="10">
    <location>
        <begin position="716"/>
        <end position="837"/>
    </location>
</feature>
<dbReference type="FunFam" id="3.40.50.12390:FF:000002">
    <property type="entry name" value="5'-3' exoribonuclease 1"/>
    <property type="match status" value="1"/>
</dbReference>
<dbReference type="Gene3D" id="1.25.40.1050">
    <property type="match status" value="1"/>
</dbReference>
<dbReference type="PANTHER" id="PTHR12341">
    <property type="entry name" value="5'-&gt;3' EXORIBONUCLEASE"/>
    <property type="match status" value="1"/>
</dbReference>
<feature type="domain" description="Xrn1 helical" evidence="8">
    <location>
        <begin position="270"/>
        <end position="581"/>
    </location>
</feature>
<dbReference type="GO" id="GO:0016075">
    <property type="term" value="P:rRNA catabolic process"/>
    <property type="evidence" value="ECO:0007669"/>
    <property type="project" value="TreeGrafter"/>
</dbReference>
<feature type="domain" description="5'-3' exoribonuclease 1 SH3-like" evidence="9">
    <location>
        <begin position="1098"/>
        <end position="1167"/>
    </location>
</feature>
<feature type="region of interest" description="Disordered" evidence="6">
    <location>
        <begin position="1293"/>
        <end position="1313"/>
    </location>
</feature>
<dbReference type="InterPro" id="IPR040992">
    <property type="entry name" value="XRN1_D1"/>
</dbReference>
<evidence type="ECO:0000256" key="5">
    <source>
        <dbReference type="PIRNR" id="PIRNR006743"/>
    </source>
</evidence>
<evidence type="ECO:0000259" key="9">
    <source>
        <dbReference type="Pfam" id="PF18129"/>
    </source>
</evidence>
<dbReference type="EMBL" id="GDHC01001167">
    <property type="protein sequence ID" value="JAQ17462.1"/>
    <property type="molecule type" value="Transcribed_RNA"/>
</dbReference>
<dbReference type="GO" id="GO:0004534">
    <property type="term" value="F:5'-3' RNA exonuclease activity"/>
    <property type="evidence" value="ECO:0007669"/>
    <property type="project" value="TreeGrafter"/>
</dbReference>
<feature type="domain" description="Xrn1 N-terminal" evidence="7">
    <location>
        <begin position="1"/>
        <end position="225"/>
    </location>
</feature>
<dbReference type="PIRSF" id="PIRSF006743">
    <property type="entry name" value="Exonuclease_Xnr1"/>
    <property type="match status" value="1"/>
</dbReference>
<dbReference type="Pfam" id="PF03159">
    <property type="entry name" value="XRN_N"/>
    <property type="match status" value="1"/>
</dbReference>
<evidence type="ECO:0000256" key="3">
    <source>
        <dbReference type="ARBA" id="ARBA00022839"/>
    </source>
</evidence>
<gene>
    <name evidence="12" type="primary">Xrn1_0</name>
    <name evidence="12" type="ORF">g.80989</name>
</gene>
<keyword evidence="5" id="KW-0963">Cytoplasm</keyword>
<dbReference type="Pfam" id="PF18334">
    <property type="entry name" value="XRN1_D2_D3"/>
    <property type="match status" value="1"/>
</dbReference>
<feature type="region of interest" description="Disordered" evidence="6">
    <location>
        <begin position="1249"/>
        <end position="1280"/>
    </location>
</feature>
<evidence type="ECO:0000259" key="10">
    <source>
        <dbReference type="Pfam" id="PF18332"/>
    </source>
</evidence>
<keyword evidence="3 5" id="KW-0269">Exonuclease</keyword>
<dbReference type="InterPro" id="IPR041106">
    <property type="entry name" value="XRN1_D2_D3"/>
</dbReference>
<feature type="region of interest" description="Disordered" evidence="6">
    <location>
        <begin position="1520"/>
        <end position="1541"/>
    </location>
</feature>
<dbReference type="Gene3D" id="2.30.30.750">
    <property type="match status" value="1"/>
</dbReference>
<dbReference type="CDD" id="cd18673">
    <property type="entry name" value="PIN_XRN1-2-like"/>
    <property type="match status" value="1"/>
</dbReference>
<dbReference type="Gene3D" id="2.170.260.40">
    <property type="match status" value="1"/>
</dbReference>
<reference evidence="12" key="1">
    <citation type="journal article" date="2016" name="Gigascience">
        <title>De novo construction of an expanded transcriptome assembly for the western tarnished plant bug, Lygus hesperus.</title>
        <authorList>
            <person name="Tassone E.E."/>
            <person name="Geib S.M."/>
            <person name="Hall B."/>
            <person name="Fabrick J.A."/>
            <person name="Brent C.S."/>
            <person name="Hull J.J."/>
        </authorList>
    </citation>
    <scope>NUCLEOTIDE SEQUENCE</scope>
</reference>
<evidence type="ECO:0000313" key="12">
    <source>
        <dbReference type="EMBL" id="JAQ17462.1"/>
    </source>
</evidence>